<dbReference type="SFLD" id="SFLDG00358">
    <property type="entry name" value="Main_(cytGST)"/>
    <property type="match status" value="1"/>
</dbReference>
<keyword evidence="6" id="KW-1185">Reference proteome</keyword>
<dbReference type="InterPro" id="IPR036282">
    <property type="entry name" value="Glutathione-S-Trfase_C_sf"/>
</dbReference>
<dbReference type="GO" id="GO:0004364">
    <property type="term" value="F:glutathione transferase activity"/>
    <property type="evidence" value="ECO:0007669"/>
    <property type="project" value="TreeGrafter"/>
</dbReference>
<dbReference type="PROSITE" id="PS50404">
    <property type="entry name" value="GST_NTER"/>
    <property type="match status" value="1"/>
</dbReference>
<evidence type="ECO:0000313" key="6">
    <source>
        <dbReference type="Proteomes" id="UP001233999"/>
    </source>
</evidence>
<dbReference type="Gene3D" id="1.20.1050.10">
    <property type="match status" value="1"/>
</dbReference>
<dbReference type="SUPFAM" id="SSF52833">
    <property type="entry name" value="Thioredoxin-like"/>
    <property type="match status" value="1"/>
</dbReference>
<dbReference type="InterPro" id="IPR040079">
    <property type="entry name" value="Glutathione_S-Trfase"/>
</dbReference>
<dbReference type="SUPFAM" id="SSF47616">
    <property type="entry name" value="GST C-terminal domain-like"/>
    <property type="match status" value="1"/>
</dbReference>
<gene>
    <name evidence="5" type="ORF">L9F63_021752</name>
</gene>
<dbReference type="AlphaFoldDB" id="A0AAD8EBL9"/>
<comment type="subunit">
    <text evidence="1">Homodimer.</text>
</comment>
<dbReference type="FunFam" id="3.40.30.10:FF:000034">
    <property type="entry name" value="glutathione S-transferase 1"/>
    <property type="match status" value="1"/>
</dbReference>
<dbReference type="SFLD" id="SFLDG01153">
    <property type="entry name" value="Main.4:_Theta-like"/>
    <property type="match status" value="1"/>
</dbReference>
<reference evidence="5" key="2">
    <citation type="submission" date="2023-05" db="EMBL/GenBank/DDBJ databases">
        <authorList>
            <person name="Fouks B."/>
        </authorList>
    </citation>
    <scope>NUCLEOTIDE SEQUENCE</scope>
    <source>
        <strain evidence="5">Stay&amp;Tobe</strain>
        <tissue evidence="5">Testes</tissue>
    </source>
</reference>
<evidence type="ECO:0000313" key="5">
    <source>
        <dbReference type="EMBL" id="KAJ9583904.1"/>
    </source>
</evidence>
<name>A0AAD8EBL9_DIPPU</name>
<evidence type="ECO:0000259" key="4">
    <source>
        <dbReference type="PROSITE" id="PS50405"/>
    </source>
</evidence>
<feature type="non-terminal residue" evidence="5">
    <location>
        <position position="1"/>
    </location>
</feature>
<feature type="domain" description="GST C-terminal" evidence="4">
    <location>
        <begin position="88"/>
        <end position="205"/>
    </location>
</feature>
<dbReference type="EMBL" id="JASPKZ010007500">
    <property type="protein sequence ID" value="KAJ9583904.1"/>
    <property type="molecule type" value="Genomic_DNA"/>
</dbReference>
<protein>
    <submittedName>
        <fullName evidence="5">Uncharacterized protein</fullName>
    </submittedName>
</protein>
<dbReference type="PANTHER" id="PTHR43969">
    <property type="entry name" value="GLUTATHIONE S TRANSFERASE D10, ISOFORM A-RELATED"/>
    <property type="match status" value="1"/>
</dbReference>
<proteinExistence type="inferred from homology"/>
<sequence length="206" mass="23705">MTIDFYYSINSPFCRSVRLLATTLGIELNLINVNTRNNETRTPEYLKMNPQHLVPTIEDNGFVLWESRAILGYLANKYGKDDSLYPKDPQKHAIVDQRLYFDMGTLYPVLRAYFMSIRTGTPFSPEDSAKLEEAYQLLDKFLEGQDWVAGNNITIADYALSITAAYAIPLQYDISKYKNVTNWLTRVKKTLPDFVQIQEEAITYSS</sequence>
<dbReference type="Proteomes" id="UP001233999">
    <property type="component" value="Unassembled WGS sequence"/>
</dbReference>
<comment type="similarity">
    <text evidence="2">Belongs to the GST superfamily.</text>
</comment>
<dbReference type="PANTHER" id="PTHR43969:SF9">
    <property type="entry name" value="GLUTATHIONE S TRANSFERASE D10, ISOFORM A-RELATED"/>
    <property type="match status" value="1"/>
</dbReference>
<dbReference type="SFLD" id="SFLDS00019">
    <property type="entry name" value="Glutathione_Transferase_(cytos"/>
    <property type="match status" value="1"/>
</dbReference>
<evidence type="ECO:0000259" key="3">
    <source>
        <dbReference type="PROSITE" id="PS50404"/>
    </source>
</evidence>
<dbReference type="PROSITE" id="PS50405">
    <property type="entry name" value="GST_CTER"/>
    <property type="match status" value="1"/>
</dbReference>
<accession>A0AAD8EBL9</accession>
<evidence type="ECO:0000256" key="2">
    <source>
        <dbReference type="RuleBase" id="RU003494"/>
    </source>
</evidence>
<dbReference type="FunFam" id="1.20.1050.10:FF:000007">
    <property type="entry name" value="Glutathione S-transferase 1-1"/>
    <property type="match status" value="1"/>
</dbReference>
<dbReference type="CDD" id="cd03177">
    <property type="entry name" value="GST_C_Delta_Epsilon"/>
    <property type="match status" value="1"/>
</dbReference>
<dbReference type="Gene3D" id="3.40.30.10">
    <property type="entry name" value="Glutaredoxin"/>
    <property type="match status" value="1"/>
</dbReference>
<dbReference type="Pfam" id="PF02798">
    <property type="entry name" value="GST_N"/>
    <property type="match status" value="1"/>
</dbReference>
<feature type="domain" description="GST N-terminal" evidence="3">
    <location>
        <begin position="1"/>
        <end position="82"/>
    </location>
</feature>
<evidence type="ECO:0000256" key="1">
    <source>
        <dbReference type="ARBA" id="ARBA00011738"/>
    </source>
</evidence>
<dbReference type="InterPro" id="IPR004045">
    <property type="entry name" value="Glutathione_S-Trfase_N"/>
</dbReference>
<reference evidence="5" key="1">
    <citation type="journal article" date="2023" name="IScience">
        <title>Live-bearing cockroach genome reveals convergent evolutionary mechanisms linked to viviparity in insects and beyond.</title>
        <authorList>
            <person name="Fouks B."/>
            <person name="Harrison M.C."/>
            <person name="Mikhailova A.A."/>
            <person name="Marchal E."/>
            <person name="English S."/>
            <person name="Carruthers M."/>
            <person name="Jennings E.C."/>
            <person name="Chiamaka E.L."/>
            <person name="Frigard R.A."/>
            <person name="Pippel M."/>
            <person name="Attardo G.M."/>
            <person name="Benoit J.B."/>
            <person name="Bornberg-Bauer E."/>
            <person name="Tobe S.S."/>
        </authorList>
    </citation>
    <scope>NUCLEOTIDE SEQUENCE</scope>
    <source>
        <strain evidence="5">Stay&amp;Tobe</strain>
    </source>
</reference>
<dbReference type="InterPro" id="IPR036249">
    <property type="entry name" value="Thioredoxin-like_sf"/>
</dbReference>
<dbReference type="CDD" id="cd03045">
    <property type="entry name" value="GST_N_Delta_Epsilon"/>
    <property type="match status" value="1"/>
</dbReference>
<dbReference type="InterPro" id="IPR004046">
    <property type="entry name" value="GST_C"/>
</dbReference>
<organism evidence="5 6">
    <name type="scientific">Diploptera punctata</name>
    <name type="common">Pacific beetle cockroach</name>
    <dbReference type="NCBI Taxonomy" id="6984"/>
    <lineage>
        <taxon>Eukaryota</taxon>
        <taxon>Metazoa</taxon>
        <taxon>Ecdysozoa</taxon>
        <taxon>Arthropoda</taxon>
        <taxon>Hexapoda</taxon>
        <taxon>Insecta</taxon>
        <taxon>Pterygota</taxon>
        <taxon>Neoptera</taxon>
        <taxon>Polyneoptera</taxon>
        <taxon>Dictyoptera</taxon>
        <taxon>Blattodea</taxon>
        <taxon>Blaberoidea</taxon>
        <taxon>Blaberidae</taxon>
        <taxon>Diplopterinae</taxon>
        <taxon>Diploptera</taxon>
    </lineage>
</organism>
<dbReference type="GO" id="GO:0006749">
    <property type="term" value="P:glutathione metabolic process"/>
    <property type="evidence" value="ECO:0007669"/>
    <property type="project" value="TreeGrafter"/>
</dbReference>
<dbReference type="InterPro" id="IPR010987">
    <property type="entry name" value="Glutathione-S-Trfase_C-like"/>
</dbReference>
<comment type="caution">
    <text evidence="5">The sequence shown here is derived from an EMBL/GenBank/DDBJ whole genome shotgun (WGS) entry which is preliminary data.</text>
</comment>
<dbReference type="Pfam" id="PF00043">
    <property type="entry name" value="GST_C"/>
    <property type="match status" value="1"/>
</dbReference>